<name>A0ABR3EQJ5_9AGAR</name>
<feature type="compositionally biased region" description="Gly residues" evidence="1">
    <location>
        <begin position="21"/>
        <end position="37"/>
    </location>
</feature>
<evidence type="ECO:0000313" key="2">
    <source>
        <dbReference type="EMBL" id="KAL0565097.1"/>
    </source>
</evidence>
<reference evidence="2 3" key="1">
    <citation type="submission" date="2024-02" db="EMBL/GenBank/DDBJ databases">
        <title>A draft genome for the cacao thread blight pathogen Marasmius crinis-equi.</title>
        <authorList>
            <person name="Cohen S.P."/>
            <person name="Baruah I.K."/>
            <person name="Amoako-Attah I."/>
            <person name="Bukari Y."/>
            <person name="Meinhardt L.W."/>
            <person name="Bailey B.A."/>
        </authorList>
    </citation>
    <scope>NUCLEOTIDE SEQUENCE [LARGE SCALE GENOMIC DNA]</scope>
    <source>
        <strain evidence="2 3">GH-76</strain>
    </source>
</reference>
<dbReference type="Proteomes" id="UP001465976">
    <property type="component" value="Unassembled WGS sequence"/>
</dbReference>
<accession>A0ABR3EQJ5</accession>
<gene>
    <name evidence="2" type="ORF">V5O48_016936</name>
</gene>
<organism evidence="2 3">
    <name type="scientific">Marasmius crinis-equi</name>
    <dbReference type="NCBI Taxonomy" id="585013"/>
    <lineage>
        <taxon>Eukaryota</taxon>
        <taxon>Fungi</taxon>
        <taxon>Dikarya</taxon>
        <taxon>Basidiomycota</taxon>
        <taxon>Agaricomycotina</taxon>
        <taxon>Agaricomycetes</taxon>
        <taxon>Agaricomycetidae</taxon>
        <taxon>Agaricales</taxon>
        <taxon>Marasmiineae</taxon>
        <taxon>Marasmiaceae</taxon>
        <taxon>Marasmius</taxon>
    </lineage>
</organism>
<keyword evidence="3" id="KW-1185">Reference proteome</keyword>
<evidence type="ECO:0000313" key="3">
    <source>
        <dbReference type="Proteomes" id="UP001465976"/>
    </source>
</evidence>
<evidence type="ECO:0000256" key="1">
    <source>
        <dbReference type="SAM" id="MobiDB-lite"/>
    </source>
</evidence>
<feature type="region of interest" description="Disordered" evidence="1">
    <location>
        <begin position="1"/>
        <end position="42"/>
    </location>
</feature>
<protein>
    <submittedName>
        <fullName evidence="2">Uncharacterized protein</fullName>
    </submittedName>
</protein>
<dbReference type="EMBL" id="JBAHYK010002423">
    <property type="protein sequence ID" value="KAL0565097.1"/>
    <property type="molecule type" value="Genomic_DNA"/>
</dbReference>
<sequence length="340" mass="38383">MSRWSQSQPRQNAHSTTRGQGQRGRGSGRGHNAGGNNRGRRMENIASVSRSSGLEKDGDALTIYGDNFRTGNRPPNLAPKDGVSCKRTFLSYSVRRSLQMVLVSVDLTMGYTHLGKLREGLVSSKRYDQFSLEVFQNTKQTTSIIPHLLPDLYEKIPKPHDNLLSTILISLVHELLVAYPSIGNFQQTLDNVMRGSYLQRPSAAYTWITALSSSLKMNNYCKFEALTRRNVFLPLLQDDRSTSNGDLVQKAIFSLIDQLRSRCRDRTWTILRSAYRELACHEESGTRGWLVRSLALQGSSSEDEASESALVDEWLEQKSTLGHVQRKEGVHQRWLVAKVR</sequence>
<proteinExistence type="predicted"/>
<comment type="caution">
    <text evidence="2">The sequence shown here is derived from an EMBL/GenBank/DDBJ whole genome shotgun (WGS) entry which is preliminary data.</text>
</comment>
<feature type="compositionally biased region" description="Polar residues" evidence="1">
    <location>
        <begin position="1"/>
        <end position="14"/>
    </location>
</feature>